<gene>
    <name evidence="2" type="ORF">Purlil1_8495</name>
</gene>
<comment type="caution">
    <text evidence="2">The sequence shown here is derived from an EMBL/GenBank/DDBJ whole genome shotgun (WGS) entry which is preliminary data.</text>
</comment>
<evidence type="ECO:0000256" key="1">
    <source>
        <dbReference type="SAM" id="MobiDB-lite"/>
    </source>
</evidence>
<organism evidence="2 3">
    <name type="scientific">Purpureocillium lilacinum</name>
    <name type="common">Paecilomyces lilacinus</name>
    <dbReference type="NCBI Taxonomy" id="33203"/>
    <lineage>
        <taxon>Eukaryota</taxon>
        <taxon>Fungi</taxon>
        <taxon>Dikarya</taxon>
        <taxon>Ascomycota</taxon>
        <taxon>Pezizomycotina</taxon>
        <taxon>Sordariomycetes</taxon>
        <taxon>Hypocreomycetidae</taxon>
        <taxon>Hypocreales</taxon>
        <taxon>Ophiocordycipitaceae</taxon>
        <taxon>Purpureocillium</taxon>
    </lineage>
</organism>
<reference evidence="2 3" key="1">
    <citation type="journal article" date="2024" name="Microbiol. Resour. Announc.">
        <title>Genome annotations for the ascomycete fungi Trichoderma harzianum, Trichoderma aggressivum, and Purpureocillium lilacinum.</title>
        <authorList>
            <person name="Beijen E.P.W."/>
            <person name="Ohm R.A."/>
        </authorList>
    </citation>
    <scope>NUCLEOTIDE SEQUENCE [LARGE SCALE GENOMIC DNA]</scope>
    <source>
        <strain evidence="2 3">CBS 150709</strain>
    </source>
</reference>
<sequence>MDATPRRTAVMVCFAGTRYYWGRGATYTACAVAVDGTPAGPVAVSQPPRHGRARSVFVAASSVECRARNKGREAPFAFDCQSRRCRRCRCRWAQGREGRLRRRPKGAGGTPLSAVEVTRQVEVERKSERVRGWRAGVQEEPTWCCLVDDGWMDVGDFKCTCAGCRPVESAGPVESVSVRAGAAGSGHSPTSPGGQAPIPRQLPLAGALTGTLKGTGPPADLPGRPQGPPKDPKPAGTSGGEDPLRTLDTLPRRPLHWGSTGHWPGRGPALWQLGVTLAVAAAVPTTSAVGCCNGAGDPVIHWSSDGGGPAMPARLPRSKLGTWKPPSSLEQVTAPPTTTPAFTALPPNQSQPMLVTSNLDPATHHRRRLARASLTTRHLLPFVLGARHSPSNALSRRVARPTISRPSSARLISANKSRSFLRGPRCDSFGLDMTLWHSQSSASSVLVH</sequence>
<proteinExistence type="predicted"/>
<evidence type="ECO:0000313" key="2">
    <source>
        <dbReference type="EMBL" id="KAK4087197.1"/>
    </source>
</evidence>
<accession>A0ABR0BT62</accession>
<protein>
    <submittedName>
        <fullName evidence="2">Uncharacterized protein</fullName>
    </submittedName>
</protein>
<keyword evidence="3" id="KW-1185">Reference proteome</keyword>
<dbReference type="EMBL" id="JAWRVI010000034">
    <property type="protein sequence ID" value="KAK4087197.1"/>
    <property type="molecule type" value="Genomic_DNA"/>
</dbReference>
<feature type="compositionally biased region" description="Low complexity" evidence="1">
    <location>
        <begin position="202"/>
        <end position="218"/>
    </location>
</feature>
<feature type="region of interest" description="Disordered" evidence="1">
    <location>
        <begin position="179"/>
        <end position="263"/>
    </location>
</feature>
<evidence type="ECO:0000313" key="3">
    <source>
        <dbReference type="Proteomes" id="UP001287286"/>
    </source>
</evidence>
<name>A0ABR0BT62_PURLI</name>
<dbReference type="Proteomes" id="UP001287286">
    <property type="component" value="Unassembled WGS sequence"/>
</dbReference>